<proteinExistence type="predicted"/>
<evidence type="ECO:0000256" key="1">
    <source>
        <dbReference type="SAM" id="MobiDB-lite"/>
    </source>
</evidence>
<dbReference type="Pfam" id="PF06809">
    <property type="entry name" value="NPDC1"/>
    <property type="match status" value="1"/>
</dbReference>
<evidence type="ECO:0000313" key="4">
    <source>
        <dbReference type="Proteomes" id="UP001314205"/>
    </source>
</evidence>
<dbReference type="AlphaFoldDB" id="A0AAV1L1H2"/>
<keyword evidence="2" id="KW-1133">Transmembrane helix</keyword>
<gene>
    <name evidence="3" type="ORF">PARMNEM_LOCUS9376</name>
</gene>
<keyword evidence="4" id="KW-1185">Reference proteome</keyword>
<organism evidence="3 4">
    <name type="scientific">Parnassius mnemosyne</name>
    <name type="common">clouded apollo</name>
    <dbReference type="NCBI Taxonomy" id="213953"/>
    <lineage>
        <taxon>Eukaryota</taxon>
        <taxon>Metazoa</taxon>
        <taxon>Ecdysozoa</taxon>
        <taxon>Arthropoda</taxon>
        <taxon>Hexapoda</taxon>
        <taxon>Insecta</taxon>
        <taxon>Pterygota</taxon>
        <taxon>Neoptera</taxon>
        <taxon>Endopterygota</taxon>
        <taxon>Lepidoptera</taxon>
        <taxon>Glossata</taxon>
        <taxon>Ditrysia</taxon>
        <taxon>Papilionoidea</taxon>
        <taxon>Papilionidae</taxon>
        <taxon>Parnassiinae</taxon>
        <taxon>Parnassini</taxon>
        <taxon>Parnassius</taxon>
        <taxon>Driopa</taxon>
    </lineage>
</organism>
<comment type="caution">
    <text evidence="3">The sequence shown here is derived from an EMBL/GenBank/DDBJ whole genome shotgun (WGS) entry which is preliminary data.</text>
</comment>
<protein>
    <recommendedName>
        <fullName evidence="5">Neural proliferation differentiation and control protein 1</fullName>
    </recommendedName>
</protein>
<name>A0AAV1L1H2_9NEOP</name>
<evidence type="ECO:0000256" key="2">
    <source>
        <dbReference type="SAM" id="Phobius"/>
    </source>
</evidence>
<reference evidence="3 4" key="1">
    <citation type="submission" date="2023-11" db="EMBL/GenBank/DDBJ databases">
        <authorList>
            <person name="Hedman E."/>
            <person name="Englund M."/>
            <person name="Stromberg M."/>
            <person name="Nyberg Akerstrom W."/>
            <person name="Nylinder S."/>
            <person name="Jareborg N."/>
            <person name="Kallberg Y."/>
            <person name="Kronander E."/>
        </authorList>
    </citation>
    <scope>NUCLEOTIDE SEQUENCE [LARGE SCALE GENOMIC DNA]</scope>
</reference>
<dbReference type="PANTHER" id="PTHR23352">
    <property type="entry name" value="NEURAL PROLIFERATION DIFFERENTIATION AND CONTROL PROTEIN-1 NPDC-1 PROTEIN"/>
    <property type="match status" value="1"/>
</dbReference>
<dbReference type="EMBL" id="CAVLGL010000082">
    <property type="protein sequence ID" value="CAK1588783.1"/>
    <property type="molecule type" value="Genomic_DNA"/>
</dbReference>
<feature type="region of interest" description="Disordered" evidence="1">
    <location>
        <begin position="6"/>
        <end position="27"/>
    </location>
</feature>
<dbReference type="InterPro" id="IPR009635">
    <property type="entry name" value="NPDC1"/>
</dbReference>
<dbReference type="PANTHER" id="PTHR23352:SF2">
    <property type="entry name" value="NEURAL PROLIFERATION DIFFERENTIATION AND CONTROL PROTEIN 1"/>
    <property type="match status" value="1"/>
</dbReference>
<evidence type="ECO:0008006" key="5">
    <source>
        <dbReference type="Google" id="ProtNLM"/>
    </source>
</evidence>
<accession>A0AAV1L1H2</accession>
<feature type="compositionally biased region" description="Basic and acidic residues" evidence="1">
    <location>
        <begin position="11"/>
        <end position="27"/>
    </location>
</feature>
<dbReference type="Proteomes" id="UP001314205">
    <property type="component" value="Unassembled WGS sequence"/>
</dbReference>
<feature type="transmembrane region" description="Helical" evidence="2">
    <location>
        <begin position="184"/>
        <end position="208"/>
    </location>
</feature>
<keyword evidence="2" id="KW-0812">Transmembrane</keyword>
<sequence length="317" mass="35646">MIAQFAVLRTQNDKEQPSGIDADKEDKPNIVIKSEFKSSGSIEFAPYFDPDKFGDEKKNVENGYTDDFNQTFATTPYDYGYYDSKIDTPTTVTQFETPRSIRQNVQSRTKTLVSDELDQLRSGLANKEYRFPVSLLPVNLRMLKINHPSTETPSKESSHETVSKKPQVFLYDGVQGANGSFYDVFMLAAICLGVALTLFGVMFGLYKFSITVKAPRRMDYPAYGVTGPTCDASTDTNLAKSAQMYHYQHQKQQMISMEKIGMDTRSVSDHESEEEGDYTVYECPGFATTGNMEVQNPIFDEGATQLRTTKVVIEPKV</sequence>
<keyword evidence="2" id="KW-0472">Membrane</keyword>
<evidence type="ECO:0000313" key="3">
    <source>
        <dbReference type="EMBL" id="CAK1588783.1"/>
    </source>
</evidence>
<dbReference type="GO" id="GO:0016020">
    <property type="term" value="C:membrane"/>
    <property type="evidence" value="ECO:0007669"/>
    <property type="project" value="InterPro"/>
</dbReference>